<comment type="similarity">
    <text evidence="2">Belongs to the ABC transporter superfamily.</text>
</comment>
<feature type="domain" description="ABC transporter" evidence="7">
    <location>
        <begin position="2"/>
        <end position="231"/>
    </location>
</feature>
<accession>A0A3S4VIM7</accession>
<dbReference type="PANTHER" id="PTHR42711:SF5">
    <property type="entry name" value="ABC TRANSPORTER ATP-BINDING PROTEIN NATA"/>
    <property type="match status" value="1"/>
</dbReference>
<dbReference type="GO" id="GO:0005524">
    <property type="term" value="F:ATP binding"/>
    <property type="evidence" value="ECO:0007669"/>
    <property type="project" value="UniProtKB-KW"/>
</dbReference>
<sequence length="278" mass="30275">MIVVEQVEFAYGNLPVLRGVDLRIRPGEVVFLLGPNGVGKTTLVELLLGFLSPDSGTIRVLGVDPGKADAGFWGRIGLVQQSWSDHTRWRVCDQLEWVRAIQATSGRSGSTVAEVLRMVGLEDKAKVRLGRLSGGQRRTIDLAAVLLGKPELLILDEPTAGLDPASRARVHDLILERVDDAATVLMTSHDLAEVERLASRVVIMGRGRVFADGTVTELREQFSGTAQVTWHEAGERHVHATSSPEEFVKTLDLDAISGLTITRPNLEDAYLALTKEGK</sequence>
<dbReference type="RefSeq" id="WP_244926121.1">
    <property type="nucleotide sequence ID" value="NZ_CAJZDL010000001.1"/>
</dbReference>
<dbReference type="PROSITE" id="PS50893">
    <property type="entry name" value="ABC_TRANSPORTER_2"/>
    <property type="match status" value="1"/>
</dbReference>
<keyword evidence="6" id="KW-0046">Antibiotic resistance</keyword>
<dbReference type="InterPro" id="IPR027417">
    <property type="entry name" value="P-loop_NTPase"/>
</dbReference>
<dbReference type="AlphaFoldDB" id="A0A3S4VIM7"/>
<keyword evidence="8" id="KW-0378">Hydrolase</keyword>
<evidence type="ECO:0000256" key="4">
    <source>
        <dbReference type="ARBA" id="ARBA00022741"/>
    </source>
</evidence>
<dbReference type="EC" id="3.6.3.-" evidence="8"/>
<dbReference type="CDD" id="cd03230">
    <property type="entry name" value="ABC_DR_subfamily_A"/>
    <property type="match status" value="1"/>
</dbReference>
<evidence type="ECO:0000256" key="1">
    <source>
        <dbReference type="ARBA" id="ARBA00004202"/>
    </source>
</evidence>
<protein>
    <submittedName>
        <fullName evidence="8">Daunorubicin/doxorubicin resistance ATP-binding protein DrrA</fullName>
        <ecNumber evidence="8">3.6.3.-</ecNumber>
    </submittedName>
</protein>
<dbReference type="PANTHER" id="PTHR42711">
    <property type="entry name" value="ABC TRANSPORTER ATP-BINDING PROTEIN"/>
    <property type="match status" value="1"/>
</dbReference>
<keyword evidence="3" id="KW-0813">Transport</keyword>
<dbReference type="SMART" id="SM00382">
    <property type="entry name" value="AAA"/>
    <property type="match status" value="1"/>
</dbReference>
<name>A0A3S4VIM7_9ACTN</name>
<keyword evidence="9" id="KW-1185">Reference proteome</keyword>
<dbReference type="InterPro" id="IPR050763">
    <property type="entry name" value="ABC_transporter_ATP-binding"/>
</dbReference>
<comment type="subcellular location">
    <subcellularLocation>
        <location evidence="1">Cell membrane</location>
        <topology evidence="1">Peripheral membrane protein</topology>
    </subcellularLocation>
</comment>
<evidence type="ECO:0000256" key="5">
    <source>
        <dbReference type="ARBA" id="ARBA00022840"/>
    </source>
</evidence>
<evidence type="ECO:0000259" key="7">
    <source>
        <dbReference type="PROSITE" id="PS50893"/>
    </source>
</evidence>
<dbReference type="Proteomes" id="UP000273044">
    <property type="component" value="Chromosome"/>
</dbReference>
<dbReference type="GeneID" id="64406647"/>
<dbReference type="GO" id="GO:0016887">
    <property type="term" value="F:ATP hydrolysis activity"/>
    <property type="evidence" value="ECO:0007669"/>
    <property type="project" value="InterPro"/>
</dbReference>
<proteinExistence type="inferred from homology"/>
<evidence type="ECO:0000313" key="8">
    <source>
        <dbReference type="EMBL" id="VEH69889.1"/>
    </source>
</evidence>
<dbReference type="InterPro" id="IPR003593">
    <property type="entry name" value="AAA+_ATPase"/>
</dbReference>
<dbReference type="InterPro" id="IPR003439">
    <property type="entry name" value="ABC_transporter-like_ATP-bd"/>
</dbReference>
<dbReference type="GO" id="GO:0046677">
    <property type="term" value="P:response to antibiotic"/>
    <property type="evidence" value="ECO:0007669"/>
    <property type="project" value="UniProtKB-KW"/>
</dbReference>
<dbReference type="Pfam" id="PF00005">
    <property type="entry name" value="ABC_tran"/>
    <property type="match status" value="1"/>
</dbReference>
<dbReference type="GO" id="GO:0005886">
    <property type="term" value="C:plasma membrane"/>
    <property type="evidence" value="ECO:0007669"/>
    <property type="project" value="UniProtKB-SubCell"/>
</dbReference>
<keyword evidence="4" id="KW-0547">Nucleotide-binding</keyword>
<reference evidence="8 9" key="1">
    <citation type="submission" date="2018-12" db="EMBL/GenBank/DDBJ databases">
        <authorList>
            <consortium name="Pathogen Informatics"/>
        </authorList>
    </citation>
    <scope>NUCLEOTIDE SEQUENCE [LARGE SCALE GENOMIC DNA]</scope>
    <source>
        <strain evidence="8 9">NCTC12967</strain>
    </source>
</reference>
<keyword evidence="5 8" id="KW-0067">ATP-binding</keyword>
<evidence type="ECO:0000256" key="6">
    <source>
        <dbReference type="ARBA" id="ARBA00023251"/>
    </source>
</evidence>
<evidence type="ECO:0000313" key="9">
    <source>
        <dbReference type="Proteomes" id="UP000273044"/>
    </source>
</evidence>
<dbReference type="Gene3D" id="3.40.50.300">
    <property type="entry name" value="P-loop containing nucleotide triphosphate hydrolases"/>
    <property type="match status" value="1"/>
</dbReference>
<evidence type="ECO:0000256" key="2">
    <source>
        <dbReference type="ARBA" id="ARBA00005417"/>
    </source>
</evidence>
<dbReference type="SUPFAM" id="SSF52540">
    <property type="entry name" value="P-loop containing nucleoside triphosphate hydrolases"/>
    <property type="match status" value="1"/>
</dbReference>
<gene>
    <name evidence="8" type="primary">drrA_11</name>
    <name evidence="8" type="ORF">NCTC12967_01169</name>
</gene>
<organism evidence="8 9">
    <name type="scientific">Arachnia propionica</name>
    <dbReference type="NCBI Taxonomy" id="1750"/>
    <lineage>
        <taxon>Bacteria</taxon>
        <taxon>Bacillati</taxon>
        <taxon>Actinomycetota</taxon>
        <taxon>Actinomycetes</taxon>
        <taxon>Propionibacteriales</taxon>
        <taxon>Propionibacteriaceae</taxon>
        <taxon>Arachnia</taxon>
    </lineage>
</organism>
<evidence type="ECO:0000256" key="3">
    <source>
        <dbReference type="ARBA" id="ARBA00022448"/>
    </source>
</evidence>
<dbReference type="EMBL" id="LR134406">
    <property type="protein sequence ID" value="VEH69889.1"/>
    <property type="molecule type" value="Genomic_DNA"/>
</dbReference>